<dbReference type="InterPro" id="IPR012349">
    <property type="entry name" value="Split_barrel_FMN-bd"/>
</dbReference>
<dbReference type="PANTHER" id="PTHR35176">
    <property type="entry name" value="HEME OXYGENASE HI_0854-RELATED"/>
    <property type="match status" value="1"/>
</dbReference>
<evidence type="ECO:0008006" key="3">
    <source>
        <dbReference type="Google" id="ProtNLM"/>
    </source>
</evidence>
<proteinExistence type="predicted"/>
<gene>
    <name evidence="2" type="ORF">METZ01_LOCUS84108</name>
</gene>
<dbReference type="InterPro" id="IPR052019">
    <property type="entry name" value="F420H2_bilvrd_red/Heme_oxyg"/>
</dbReference>
<sequence>MTTMSRDERESFLADLHVGVLAINDPGHGPLTIPIWYDYRAGDELWFLTGPDSRKGKLLDVGIRVSLVAQTESPPYKYVSVEGPITTVEASTQSELLPMAVRYLGPEGGKQYAEVNTGGGGVVVRMIPERWLTVDYGKS</sequence>
<dbReference type="GO" id="GO:0070967">
    <property type="term" value="F:coenzyme F420 binding"/>
    <property type="evidence" value="ECO:0007669"/>
    <property type="project" value="TreeGrafter"/>
</dbReference>
<dbReference type="Pfam" id="PF12900">
    <property type="entry name" value="Pyridox_ox_2"/>
    <property type="match status" value="1"/>
</dbReference>
<dbReference type="AlphaFoldDB" id="A0A381UTG2"/>
<keyword evidence="1" id="KW-0560">Oxidoreductase</keyword>
<protein>
    <recommendedName>
        <fullName evidence="3">Pyridoxamine 5'-phosphate oxidase putative domain-containing protein</fullName>
    </recommendedName>
</protein>
<dbReference type="SUPFAM" id="SSF50475">
    <property type="entry name" value="FMN-binding split barrel"/>
    <property type="match status" value="1"/>
</dbReference>
<accession>A0A381UTG2</accession>
<dbReference type="InterPro" id="IPR024747">
    <property type="entry name" value="Pyridox_Oxase-rel"/>
</dbReference>
<evidence type="ECO:0000313" key="2">
    <source>
        <dbReference type="EMBL" id="SVA31254.1"/>
    </source>
</evidence>
<dbReference type="Gene3D" id="2.30.110.10">
    <property type="entry name" value="Electron Transport, Fmn-binding Protein, Chain A"/>
    <property type="match status" value="1"/>
</dbReference>
<name>A0A381UTG2_9ZZZZ</name>
<evidence type="ECO:0000256" key="1">
    <source>
        <dbReference type="ARBA" id="ARBA00023002"/>
    </source>
</evidence>
<organism evidence="2">
    <name type="scientific">marine metagenome</name>
    <dbReference type="NCBI Taxonomy" id="408172"/>
    <lineage>
        <taxon>unclassified sequences</taxon>
        <taxon>metagenomes</taxon>
        <taxon>ecological metagenomes</taxon>
    </lineage>
</organism>
<dbReference type="EMBL" id="UINC01007070">
    <property type="protein sequence ID" value="SVA31254.1"/>
    <property type="molecule type" value="Genomic_DNA"/>
</dbReference>
<dbReference type="GO" id="GO:0016627">
    <property type="term" value="F:oxidoreductase activity, acting on the CH-CH group of donors"/>
    <property type="evidence" value="ECO:0007669"/>
    <property type="project" value="TreeGrafter"/>
</dbReference>
<reference evidence="2" key="1">
    <citation type="submission" date="2018-05" db="EMBL/GenBank/DDBJ databases">
        <authorList>
            <person name="Lanie J.A."/>
            <person name="Ng W.-L."/>
            <person name="Kazmierczak K.M."/>
            <person name="Andrzejewski T.M."/>
            <person name="Davidsen T.M."/>
            <person name="Wayne K.J."/>
            <person name="Tettelin H."/>
            <person name="Glass J.I."/>
            <person name="Rusch D."/>
            <person name="Podicherti R."/>
            <person name="Tsui H.-C.T."/>
            <person name="Winkler M.E."/>
        </authorList>
    </citation>
    <scope>NUCLEOTIDE SEQUENCE</scope>
</reference>
<dbReference type="GO" id="GO:0005829">
    <property type="term" value="C:cytosol"/>
    <property type="evidence" value="ECO:0007669"/>
    <property type="project" value="TreeGrafter"/>
</dbReference>
<dbReference type="PANTHER" id="PTHR35176:SF6">
    <property type="entry name" value="HEME OXYGENASE HI_0854-RELATED"/>
    <property type="match status" value="1"/>
</dbReference>